<sequence>MISFQFFSVWNFIAVLFIVFCVSSGETHKAVKDFLKKYITELKMKFYIKARENYISETFHSVINKYATKRFHFDRNYTARLACTALDWNENILREVRAMYNRGGSDTAVRRRARTDKKLVPRTSAWKSQLARKVFG</sequence>
<gene>
    <name evidence="2" type="ORF">R1flu_021201</name>
</gene>
<keyword evidence="1" id="KW-1133">Transmembrane helix</keyword>
<dbReference type="Proteomes" id="UP001605036">
    <property type="component" value="Unassembled WGS sequence"/>
</dbReference>
<reference evidence="2 3" key="1">
    <citation type="submission" date="2024-09" db="EMBL/GenBank/DDBJ databases">
        <title>Chromosome-scale assembly of Riccia fluitans.</title>
        <authorList>
            <person name="Paukszto L."/>
            <person name="Sawicki J."/>
            <person name="Karawczyk K."/>
            <person name="Piernik-Szablinska J."/>
            <person name="Szczecinska M."/>
            <person name="Mazdziarz M."/>
        </authorList>
    </citation>
    <scope>NUCLEOTIDE SEQUENCE [LARGE SCALE GENOMIC DNA]</scope>
    <source>
        <strain evidence="2">Rf_01</strain>
        <tissue evidence="2">Aerial parts of the thallus</tissue>
    </source>
</reference>
<evidence type="ECO:0000256" key="1">
    <source>
        <dbReference type="SAM" id="Phobius"/>
    </source>
</evidence>
<accession>A0ABD1ZNX3</accession>
<keyword evidence="1" id="KW-0472">Membrane</keyword>
<protein>
    <submittedName>
        <fullName evidence="2">Uncharacterized protein</fullName>
    </submittedName>
</protein>
<evidence type="ECO:0000313" key="2">
    <source>
        <dbReference type="EMBL" id="KAL2653073.1"/>
    </source>
</evidence>
<keyword evidence="3" id="KW-1185">Reference proteome</keyword>
<keyword evidence="1" id="KW-0812">Transmembrane</keyword>
<dbReference type="AlphaFoldDB" id="A0ABD1ZNX3"/>
<feature type="transmembrane region" description="Helical" evidence="1">
    <location>
        <begin position="6"/>
        <end position="25"/>
    </location>
</feature>
<organism evidence="2 3">
    <name type="scientific">Riccia fluitans</name>
    <dbReference type="NCBI Taxonomy" id="41844"/>
    <lineage>
        <taxon>Eukaryota</taxon>
        <taxon>Viridiplantae</taxon>
        <taxon>Streptophyta</taxon>
        <taxon>Embryophyta</taxon>
        <taxon>Marchantiophyta</taxon>
        <taxon>Marchantiopsida</taxon>
        <taxon>Marchantiidae</taxon>
        <taxon>Marchantiales</taxon>
        <taxon>Ricciaceae</taxon>
        <taxon>Riccia</taxon>
    </lineage>
</organism>
<comment type="caution">
    <text evidence="2">The sequence shown here is derived from an EMBL/GenBank/DDBJ whole genome shotgun (WGS) entry which is preliminary data.</text>
</comment>
<evidence type="ECO:0000313" key="3">
    <source>
        <dbReference type="Proteomes" id="UP001605036"/>
    </source>
</evidence>
<name>A0ABD1ZNX3_9MARC</name>
<dbReference type="EMBL" id="JBHFFA010000001">
    <property type="protein sequence ID" value="KAL2653073.1"/>
    <property type="molecule type" value="Genomic_DNA"/>
</dbReference>
<proteinExistence type="predicted"/>